<feature type="region of interest" description="Disordered" evidence="3">
    <location>
        <begin position="223"/>
        <end position="262"/>
    </location>
</feature>
<dbReference type="PANTHER" id="PTHR10434">
    <property type="entry name" value="1-ACYL-SN-GLYCEROL-3-PHOSPHATE ACYLTRANSFERASE"/>
    <property type="match status" value="1"/>
</dbReference>
<dbReference type="PANTHER" id="PTHR10434:SF55">
    <property type="entry name" value="POSSIBLE ACYLTRANSFERASE"/>
    <property type="match status" value="1"/>
</dbReference>
<dbReference type="SMART" id="SM00563">
    <property type="entry name" value="PlsC"/>
    <property type="match status" value="1"/>
</dbReference>
<feature type="domain" description="Phospholipid/glycerol acyltransferase" evidence="4">
    <location>
        <begin position="41"/>
        <end position="159"/>
    </location>
</feature>
<keyword evidence="1 5" id="KW-0808">Transferase</keyword>
<dbReference type="RefSeq" id="WP_183640531.1">
    <property type="nucleotide sequence ID" value="NZ_JACHBL010000001.1"/>
</dbReference>
<comment type="caution">
    <text evidence="5">The sequence shown here is derived from an EMBL/GenBank/DDBJ whole genome shotgun (WGS) entry which is preliminary data.</text>
</comment>
<reference evidence="5 6" key="1">
    <citation type="submission" date="2020-08" db="EMBL/GenBank/DDBJ databases">
        <title>Sequencing the genomes of 1000 actinobacteria strains.</title>
        <authorList>
            <person name="Klenk H.-P."/>
        </authorList>
    </citation>
    <scope>NUCLEOTIDE SEQUENCE [LARGE SCALE GENOMIC DNA]</scope>
    <source>
        <strain evidence="5 6">DSM 23694</strain>
    </source>
</reference>
<feature type="compositionally biased region" description="Basic and acidic residues" evidence="3">
    <location>
        <begin position="243"/>
        <end position="255"/>
    </location>
</feature>
<evidence type="ECO:0000256" key="2">
    <source>
        <dbReference type="ARBA" id="ARBA00023315"/>
    </source>
</evidence>
<evidence type="ECO:0000256" key="1">
    <source>
        <dbReference type="ARBA" id="ARBA00022679"/>
    </source>
</evidence>
<sequence>MAESIKTRAVFGALAAIVRPSMAALMSQKWTGFEKLPKDGFIACPNHTSEIDPLVVALPLYVKGYLPRFLAKDSLFRVPGLGQILRATGQIPVERTGLSANRSLKAARNVLDNGGAILIYTEGTLTRDPDLWPMRGKTGAARLALQTGAPVVPIVHWGTNDFLPRYSKKFSLFPRKTVRVHAGEPVDLSDLRDRPRTKEILEEATARITRSLTTELAKLRGEEPPAVVWDPEQHGQAAVGRGSFDRETRETREAGTPKGVQQ</sequence>
<dbReference type="SUPFAM" id="SSF69593">
    <property type="entry name" value="Glycerol-3-phosphate (1)-acyltransferase"/>
    <property type="match status" value="1"/>
</dbReference>
<dbReference type="GO" id="GO:0005886">
    <property type="term" value="C:plasma membrane"/>
    <property type="evidence" value="ECO:0007669"/>
    <property type="project" value="TreeGrafter"/>
</dbReference>
<dbReference type="CDD" id="cd07989">
    <property type="entry name" value="LPLAT_AGPAT-like"/>
    <property type="match status" value="1"/>
</dbReference>
<accession>A0A7W8Y9M8</accession>
<evidence type="ECO:0000313" key="6">
    <source>
        <dbReference type="Proteomes" id="UP000523863"/>
    </source>
</evidence>
<name>A0A7W8Y9M8_9MICC</name>
<keyword evidence="2 5" id="KW-0012">Acyltransferase</keyword>
<dbReference type="GO" id="GO:0003841">
    <property type="term" value="F:1-acylglycerol-3-phosphate O-acyltransferase activity"/>
    <property type="evidence" value="ECO:0007669"/>
    <property type="project" value="UniProtKB-EC"/>
</dbReference>
<dbReference type="InterPro" id="IPR002123">
    <property type="entry name" value="Plipid/glycerol_acylTrfase"/>
</dbReference>
<evidence type="ECO:0000259" key="4">
    <source>
        <dbReference type="SMART" id="SM00563"/>
    </source>
</evidence>
<evidence type="ECO:0000256" key="3">
    <source>
        <dbReference type="SAM" id="MobiDB-lite"/>
    </source>
</evidence>
<dbReference type="Pfam" id="PF01553">
    <property type="entry name" value="Acyltransferase"/>
    <property type="match status" value="1"/>
</dbReference>
<evidence type="ECO:0000313" key="5">
    <source>
        <dbReference type="EMBL" id="MBB5597503.1"/>
    </source>
</evidence>
<keyword evidence="6" id="KW-1185">Reference proteome</keyword>
<dbReference type="GO" id="GO:0006654">
    <property type="term" value="P:phosphatidic acid biosynthetic process"/>
    <property type="evidence" value="ECO:0007669"/>
    <property type="project" value="TreeGrafter"/>
</dbReference>
<dbReference type="AlphaFoldDB" id="A0A7W8Y9M8"/>
<organism evidence="5 6">
    <name type="scientific">Neomicrococcus lactis</name>
    <dbReference type="NCBI Taxonomy" id="732241"/>
    <lineage>
        <taxon>Bacteria</taxon>
        <taxon>Bacillati</taxon>
        <taxon>Actinomycetota</taxon>
        <taxon>Actinomycetes</taxon>
        <taxon>Micrococcales</taxon>
        <taxon>Micrococcaceae</taxon>
        <taxon>Neomicrococcus</taxon>
    </lineage>
</organism>
<dbReference type="EC" id="2.3.1.51" evidence="5"/>
<protein>
    <submittedName>
        <fullName evidence="5">1-acyl-sn-glycerol-3-phosphate acyltransferase</fullName>
        <ecNumber evidence="5">2.3.1.51</ecNumber>
    </submittedName>
</protein>
<dbReference type="EMBL" id="JACHBL010000001">
    <property type="protein sequence ID" value="MBB5597503.1"/>
    <property type="molecule type" value="Genomic_DNA"/>
</dbReference>
<gene>
    <name evidence="5" type="ORF">BKA12_000583</name>
</gene>
<dbReference type="Proteomes" id="UP000523863">
    <property type="component" value="Unassembled WGS sequence"/>
</dbReference>
<proteinExistence type="predicted"/>